<keyword evidence="4" id="KW-0804">Transcription</keyword>
<keyword evidence="3" id="KW-0238">DNA-binding</keyword>
<dbReference type="PROSITE" id="PS50937">
    <property type="entry name" value="HTH_MERR_2"/>
    <property type="match status" value="1"/>
</dbReference>
<keyword evidence="1" id="KW-0678">Repressor</keyword>
<dbReference type="InterPro" id="IPR047057">
    <property type="entry name" value="MerR_fam"/>
</dbReference>
<dbReference type="GO" id="GO:0003677">
    <property type="term" value="F:DNA binding"/>
    <property type="evidence" value="ECO:0007669"/>
    <property type="project" value="UniProtKB-KW"/>
</dbReference>
<dbReference type="OrthoDB" id="9806513at2"/>
<evidence type="ECO:0000256" key="3">
    <source>
        <dbReference type="ARBA" id="ARBA00023125"/>
    </source>
</evidence>
<dbReference type="PANTHER" id="PTHR30204">
    <property type="entry name" value="REDOX-CYCLING DRUG-SENSING TRANSCRIPTIONAL ACTIVATOR SOXR"/>
    <property type="match status" value="1"/>
</dbReference>
<dbReference type="EMBL" id="AZFW01000048">
    <property type="protein sequence ID" value="KRM27507.1"/>
    <property type="molecule type" value="Genomic_DNA"/>
</dbReference>
<dbReference type="RefSeq" id="WP_051225197.1">
    <property type="nucleotide sequence ID" value="NZ_AUEH01000012.1"/>
</dbReference>
<dbReference type="Gene3D" id="1.10.1660.10">
    <property type="match status" value="1"/>
</dbReference>
<accession>A0A0R1XKY6</accession>
<evidence type="ECO:0000259" key="5">
    <source>
        <dbReference type="PROSITE" id="PS50937"/>
    </source>
</evidence>
<dbReference type="SMART" id="SM00422">
    <property type="entry name" value="HTH_MERR"/>
    <property type="match status" value="1"/>
</dbReference>
<dbReference type="InterPro" id="IPR009061">
    <property type="entry name" value="DNA-bd_dom_put_sf"/>
</dbReference>
<evidence type="ECO:0000256" key="4">
    <source>
        <dbReference type="ARBA" id="ARBA00023163"/>
    </source>
</evidence>
<dbReference type="CDD" id="cd00592">
    <property type="entry name" value="HTH_MerR-like"/>
    <property type="match status" value="1"/>
</dbReference>
<evidence type="ECO:0000313" key="7">
    <source>
        <dbReference type="Proteomes" id="UP000050949"/>
    </source>
</evidence>
<dbReference type="PATRIC" id="fig|1122147.4.peg.2601"/>
<evidence type="ECO:0000313" key="6">
    <source>
        <dbReference type="EMBL" id="KRM27507.1"/>
    </source>
</evidence>
<protein>
    <recommendedName>
        <fullName evidence="5">HTH merR-type domain-containing protein</fullName>
    </recommendedName>
</protein>
<dbReference type="SUPFAM" id="SSF46955">
    <property type="entry name" value="Putative DNA-binding domain"/>
    <property type="match status" value="1"/>
</dbReference>
<keyword evidence="2" id="KW-0805">Transcription regulation</keyword>
<dbReference type="eggNOG" id="COG0789">
    <property type="taxonomic scope" value="Bacteria"/>
</dbReference>
<dbReference type="Proteomes" id="UP000050949">
    <property type="component" value="Unassembled WGS sequence"/>
</dbReference>
<dbReference type="Pfam" id="PF13411">
    <property type="entry name" value="MerR_1"/>
    <property type="match status" value="1"/>
</dbReference>
<evidence type="ECO:0000256" key="2">
    <source>
        <dbReference type="ARBA" id="ARBA00023015"/>
    </source>
</evidence>
<dbReference type="PANTHER" id="PTHR30204:SF69">
    <property type="entry name" value="MERR-FAMILY TRANSCRIPTIONAL REGULATOR"/>
    <property type="match status" value="1"/>
</dbReference>
<feature type="domain" description="HTH merR-type" evidence="5">
    <location>
        <begin position="1"/>
        <end position="67"/>
    </location>
</feature>
<dbReference type="GO" id="GO:0003700">
    <property type="term" value="F:DNA-binding transcription factor activity"/>
    <property type="evidence" value="ECO:0007669"/>
    <property type="project" value="InterPro"/>
</dbReference>
<dbReference type="AlphaFoldDB" id="A0A0R1XKY6"/>
<proteinExistence type="predicted"/>
<dbReference type="InterPro" id="IPR000551">
    <property type="entry name" value="MerR-type_HTH_dom"/>
</dbReference>
<reference evidence="6 7" key="1">
    <citation type="journal article" date="2015" name="Genome Announc.">
        <title>Expanding the biotechnology potential of lactobacilli through comparative genomics of 213 strains and associated genera.</title>
        <authorList>
            <person name="Sun Z."/>
            <person name="Harris H.M."/>
            <person name="McCann A."/>
            <person name="Guo C."/>
            <person name="Argimon S."/>
            <person name="Zhang W."/>
            <person name="Yang X."/>
            <person name="Jeffery I.B."/>
            <person name="Cooney J.C."/>
            <person name="Kagawa T.F."/>
            <person name="Liu W."/>
            <person name="Song Y."/>
            <person name="Salvetti E."/>
            <person name="Wrobel A."/>
            <person name="Rasinkangas P."/>
            <person name="Parkhill J."/>
            <person name="Rea M.C."/>
            <person name="O'Sullivan O."/>
            <person name="Ritari J."/>
            <person name="Douillard F.P."/>
            <person name="Paul Ross R."/>
            <person name="Yang R."/>
            <person name="Briner A.E."/>
            <person name="Felis G.E."/>
            <person name="de Vos W.M."/>
            <person name="Barrangou R."/>
            <person name="Klaenhammer T.R."/>
            <person name="Caufield P.W."/>
            <person name="Cui Y."/>
            <person name="Zhang H."/>
            <person name="O'Toole P.W."/>
        </authorList>
    </citation>
    <scope>NUCLEOTIDE SEQUENCE [LARGE SCALE GENOMIC DNA]</scope>
    <source>
        <strain evidence="6 7">DSM 16991</strain>
    </source>
</reference>
<name>A0A0R1XKY6_9LACO</name>
<evidence type="ECO:0000256" key="1">
    <source>
        <dbReference type="ARBA" id="ARBA00022491"/>
    </source>
</evidence>
<comment type="caution">
    <text evidence="6">The sequence shown here is derived from an EMBL/GenBank/DDBJ whole genome shotgun (WGS) entry which is preliminary data.</text>
</comment>
<sequence length="128" mass="14742">MLIGEFIQKHQTTKDTVRFYVQEGLLTPVRRGRNYWYSAADESDFDQIKTLQQMGFSISAIKQIREQHEKHCGTTEQWQFNLHLIDDELAEISVQEKQLADRRAGLTDLKEQLLALLDSASEGGETTI</sequence>
<organism evidence="6 7">
    <name type="scientific">Schleiferilactobacillus harbinensis DSM 16991</name>
    <dbReference type="NCBI Taxonomy" id="1122147"/>
    <lineage>
        <taxon>Bacteria</taxon>
        <taxon>Bacillati</taxon>
        <taxon>Bacillota</taxon>
        <taxon>Bacilli</taxon>
        <taxon>Lactobacillales</taxon>
        <taxon>Lactobacillaceae</taxon>
        <taxon>Schleiferilactobacillus</taxon>
    </lineage>
</organism>
<gene>
    <name evidence="6" type="ORF">FC91_GL002520</name>
</gene>